<feature type="region of interest" description="Disordered" evidence="1">
    <location>
        <begin position="1"/>
        <end position="31"/>
    </location>
</feature>
<dbReference type="HOGENOM" id="CLU_075350_0_0_1"/>
<protein>
    <submittedName>
        <fullName evidence="2">Uncharacterized protein</fullName>
    </submittedName>
</protein>
<evidence type="ECO:0000313" key="3">
    <source>
        <dbReference type="Proteomes" id="UP000054166"/>
    </source>
</evidence>
<organism evidence="2 3">
    <name type="scientific">Piloderma croceum (strain F 1598)</name>
    <dbReference type="NCBI Taxonomy" id="765440"/>
    <lineage>
        <taxon>Eukaryota</taxon>
        <taxon>Fungi</taxon>
        <taxon>Dikarya</taxon>
        <taxon>Basidiomycota</taxon>
        <taxon>Agaricomycotina</taxon>
        <taxon>Agaricomycetes</taxon>
        <taxon>Agaricomycetidae</taxon>
        <taxon>Atheliales</taxon>
        <taxon>Atheliaceae</taxon>
        <taxon>Piloderma</taxon>
    </lineage>
</organism>
<dbReference type="EMBL" id="KN833013">
    <property type="protein sequence ID" value="KIM78962.1"/>
    <property type="molecule type" value="Genomic_DNA"/>
</dbReference>
<proteinExistence type="predicted"/>
<sequence length="224" mass="24701">MPSHKRKLPPSPSSSSSDSDEHDHVRLERPFVTASTKRRRCSTLERGFADLAINHPILQTGTYASSYPSPASSNPSVLDLDLSEARSPSPALMDSEDTYPIIYPTSIEEPISPDLSLEPNDIKMKSQSWYEPEKDRIVITDLDDSDDEADSDVPSVNISIALLDRIKEGRTLTSTPLPFPSTSTALVLFRPLRFGPKEVVDDDEPADTRSRSSPSDDCAMDVEP</sequence>
<feature type="compositionally biased region" description="Basic and acidic residues" evidence="1">
    <location>
        <begin position="19"/>
        <end position="29"/>
    </location>
</feature>
<dbReference type="AlphaFoldDB" id="A0A0C3BNQ5"/>
<gene>
    <name evidence="2" type="ORF">PILCRDRAFT_824093</name>
</gene>
<keyword evidence="3" id="KW-1185">Reference proteome</keyword>
<reference evidence="2 3" key="1">
    <citation type="submission" date="2014-04" db="EMBL/GenBank/DDBJ databases">
        <authorList>
            <consortium name="DOE Joint Genome Institute"/>
            <person name="Kuo A."/>
            <person name="Tarkka M."/>
            <person name="Buscot F."/>
            <person name="Kohler A."/>
            <person name="Nagy L.G."/>
            <person name="Floudas D."/>
            <person name="Copeland A."/>
            <person name="Barry K.W."/>
            <person name="Cichocki N."/>
            <person name="Veneault-Fourrey C."/>
            <person name="LaButti K."/>
            <person name="Lindquist E.A."/>
            <person name="Lipzen A."/>
            <person name="Lundell T."/>
            <person name="Morin E."/>
            <person name="Murat C."/>
            <person name="Sun H."/>
            <person name="Tunlid A."/>
            <person name="Henrissat B."/>
            <person name="Grigoriev I.V."/>
            <person name="Hibbett D.S."/>
            <person name="Martin F."/>
            <person name="Nordberg H.P."/>
            <person name="Cantor M.N."/>
            <person name="Hua S.X."/>
        </authorList>
    </citation>
    <scope>NUCLEOTIDE SEQUENCE [LARGE SCALE GENOMIC DNA]</scope>
    <source>
        <strain evidence="2 3">F 1598</strain>
    </source>
</reference>
<dbReference type="Proteomes" id="UP000054166">
    <property type="component" value="Unassembled WGS sequence"/>
</dbReference>
<name>A0A0C3BNQ5_PILCF</name>
<feature type="region of interest" description="Disordered" evidence="1">
    <location>
        <begin position="197"/>
        <end position="224"/>
    </location>
</feature>
<dbReference type="InParanoid" id="A0A0C3BNQ5"/>
<evidence type="ECO:0000256" key="1">
    <source>
        <dbReference type="SAM" id="MobiDB-lite"/>
    </source>
</evidence>
<reference evidence="3" key="2">
    <citation type="submission" date="2015-01" db="EMBL/GenBank/DDBJ databases">
        <title>Evolutionary Origins and Diversification of the Mycorrhizal Mutualists.</title>
        <authorList>
            <consortium name="DOE Joint Genome Institute"/>
            <consortium name="Mycorrhizal Genomics Consortium"/>
            <person name="Kohler A."/>
            <person name="Kuo A."/>
            <person name="Nagy L.G."/>
            <person name="Floudas D."/>
            <person name="Copeland A."/>
            <person name="Barry K.W."/>
            <person name="Cichocki N."/>
            <person name="Veneault-Fourrey C."/>
            <person name="LaButti K."/>
            <person name="Lindquist E.A."/>
            <person name="Lipzen A."/>
            <person name="Lundell T."/>
            <person name="Morin E."/>
            <person name="Murat C."/>
            <person name="Riley R."/>
            <person name="Ohm R."/>
            <person name="Sun H."/>
            <person name="Tunlid A."/>
            <person name="Henrissat B."/>
            <person name="Grigoriev I.V."/>
            <person name="Hibbett D.S."/>
            <person name="Martin F."/>
        </authorList>
    </citation>
    <scope>NUCLEOTIDE SEQUENCE [LARGE SCALE GENOMIC DNA]</scope>
    <source>
        <strain evidence="3">F 1598</strain>
    </source>
</reference>
<accession>A0A0C3BNQ5</accession>
<dbReference type="STRING" id="765440.A0A0C3BNQ5"/>
<dbReference type="OrthoDB" id="3364141at2759"/>
<evidence type="ECO:0000313" key="2">
    <source>
        <dbReference type="EMBL" id="KIM78962.1"/>
    </source>
</evidence>